<dbReference type="SMART" id="SM01043">
    <property type="entry name" value="BTAD"/>
    <property type="match status" value="1"/>
</dbReference>
<evidence type="ECO:0000256" key="1">
    <source>
        <dbReference type="ARBA" id="ARBA00005820"/>
    </source>
</evidence>
<keyword evidence="2 3" id="KW-0238">DNA-binding</keyword>
<evidence type="ECO:0000256" key="2">
    <source>
        <dbReference type="ARBA" id="ARBA00023125"/>
    </source>
</evidence>
<comment type="caution">
    <text evidence="5">The sequence shown here is derived from an EMBL/GenBank/DDBJ whole genome shotgun (WGS) entry which is preliminary data.</text>
</comment>
<dbReference type="PROSITE" id="PS51755">
    <property type="entry name" value="OMPR_PHOB"/>
    <property type="match status" value="1"/>
</dbReference>
<dbReference type="Gene3D" id="1.25.40.10">
    <property type="entry name" value="Tetratricopeptide repeat domain"/>
    <property type="match status" value="2"/>
</dbReference>
<dbReference type="InterPro" id="IPR011990">
    <property type="entry name" value="TPR-like_helical_dom_sf"/>
</dbReference>
<name>A0ABP7CNF5_9ACTN</name>
<evidence type="ECO:0000313" key="6">
    <source>
        <dbReference type="Proteomes" id="UP001500902"/>
    </source>
</evidence>
<dbReference type="PRINTS" id="PR00364">
    <property type="entry name" value="DISEASERSIST"/>
</dbReference>
<dbReference type="InterPro" id="IPR005158">
    <property type="entry name" value="BTAD"/>
</dbReference>
<reference evidence="6" key="1">
    <citation type="journal article" date="2019" name="Int. J. Syst. Evol. Microbiol.">
        <title>The Global Catalogue of Microorganisms (GCM) 10K type strain sequencing project: providing services to taxonomists for standard genome sequencing and annotation.</title>
        <authorList>
            <consortium name="The Broad Institute Genomics Platform"/>
            <consortium name="The Broad Institute Genome Sequencing Center for Infectious Disease"/>
            <person name="Wu L."/>
            <person name="Ma J."/>
        </authorList>
    </citation>
    <scope>NUCLEOTIDE SEQUENCE [LARGE SCALE GENOMIC DNA]</scope>
    <source>
        <strain evidence="6">JCM 16904</strain>
    </source>
</reference>
<dbReference type="InterPro" id="IPR036388">
    <property type="entry name" value="WH-like_DNA-bd_sf"/>
</dbReference>
<dbReference type="Proteomes" id="UP001500902">
    <property type="component" value="Unassembled WGS sequence"/>
</dbReference>
<gene>
    <name evidence="5" type="ORF">GCM10022224_067360</name>
</gene>
<dbReference type="Pfam" id="PF03704">
    <property type="entry name" value="BTAD"/>
    <property type="match status" value="1"/>
</dbReference>
<dbReference type="CDD" id="cd15831">
    <property type="entry name" value="BTAD"/>
    <property type="match status" value="1"/>
</dbReference>
<proteinExistence type="inferred from homology"/>
<dbReference type="InterPro" id="IPR001867">
    <property type="entry name" value="OmpR/PhoB-type_DNA-bd"/>
</dbReference>
<dbReference type="PANTHER" id="PTHR47691">
    <property type="entry name" value="REGULATOR-RELATED"/>
    <property type="match status" value="1"/>
</dbReference>
<feature type="DNA-binding region" description="OmpR/PhoB-type" evidence="3">
    <location>
        <begin position="1"/>
        <end position="90"/>
    </location>
</feature>
<dbReference type="InterPro" id="IPR016032">
    <property type="entry name" value="Sig_transdc_resp-reg_C-effctor"/>
</dbReference>
<dbReference type="RefSeq" id="WP_344887072.1">
    <property type="nucleotide sequence ID" value="NZ_BAAAZP010000124.1"/>
</dbReference>
<dbReference type="SUPFAM" id="SSF46894">
    <property type="entry name" value="C-terminal effector domain of the bipartite response regulators"/>
    <property type="match status" value="1"/>
</dbReference>
<dbReference type="SUPFAM" id="SSF48452">
    <property type="entry name" value="TPR-like"/>
    <property type="match status" value="2"/>
</dbReference>
<evidence type="ECO:0000259" key="4">
    <source>
        <dbReference type="PROSITE" id="PS51755"/>
    </source>
</evidence>
<dbReference type="Gene3D" id="1.10.10.10">
    <property type="entry name" value="Winged helix-like DNA-binding domain superfamily/Winged helix DNA-binding domain"/>
    <property type="match status" value="1"/>
</dbReference>
<dbReference type="SUPFAM" id="SSF52540">
    <property type="entry name" value="P-loop containing nucleoside triphosphate hydrolases"/>
    <property type="match status" value="1"/>
</dbReference>
<dbReference type="Pfam" id="PF25872">
    <property type="entry name" value="HTH_77"/>
    <property type="match status" value="1"/>
</dbReference>
<dbReference type="Pfam" id="PF13401">
    <property type="entry name" value="AAA_22"/>
    <property type="match status" value="1"/>
</dbReference>
<evidence type="ECO:0000313" key="5">
    <source>
        <dbReference type="EMBL" id="GAA3692187.1"/>
    </source>
</evidence>
<protein>
    <submittedName>
        <fullName evidence="5">BTAD domain-containing putative transcriptional regulator</fullName>
    </submittedName>
</protein>
<feature type="domain" description="OmpR/PhoB-type" evidence="4">
    <location>
        <begin position="1"/>
        <end position="90"/>
    </location>
</feature>
<dbReference type="InterPro" id="IPR049945">
    <property type="entry name" value="AAA_22"/>
</dbReference>
<dbReference type="PANTHER" id="PTHR47691:SF3">
    <property type="entry name" value="HTH-TYPE TRANSCRIPTIONAL REGULATOR RV0890C-RELATED"/>
    <property type="match status" value="1"/>
</dbReference>
<dbReference type="Pfam" id="PF00486">
    <property type="entry name" value="Trans_reg_C"/>
    <property type="match status" value="1"/>
</dbReference>
<dbReference type="InterPro" id="IPR058852">
    <property type="entry name" value="HTH_77"/>
</dbReference>
<organism evidence="5 6">
    <name type="scientific">Nonomuraea antimicrobica</name>
    <dbReference type="NCBI Taxonomy" id="561173"/>
    <lineage>
        <taxon>Bacteria</taxon>
        <taxon>Bacillati</taxon>
        <taxon>Actinomycetota</taxon>
        <taxon>Actinomycetes</taxon>
        <taxon>Streptosporangiales</taxon>
        <taxon>Streptosporangiaceae</taxon>
        <taxon>Nonomuraea</taxon>
    </lineage>
</organism>
<keyword evidence="6" id="KW-1185">Reference proteome</keyword>
<sequence length="1083" mass="116982">MRFGVLGPVMVWDSEGNPVRVPEAKVRALLTDLLVHEGRPVTADRLIDDLWGEDLPGNPANTLQVKISQLRRALGRDRVVHESAGYRLRLDQPTDEVDAERFQSLVTEARSAGDARARAELLTQALGLWRGPAYADVEDEEFARAAAQRLTEQRLAVLEEQAECRLELGDHILLIGELADLVARYPLRERLRAIQLRALYLAGRQSEALASYAELRELLTDELGLDPSPELAALQGAILRQDASLALVQQAETPAGPSGPEAPAEAATAAGRIVCPRSNLPATLSALIGREQSLNEVGDLLDRARLVTLTGPGGVGKTRLAVAAATRFAQEADGGMLDEAWLVEFAPQHGGLADLMQVVATVLGIRDDAPSGTPGWGGPSALIDRLAVALRERRILLVLDNCEHVIAAAAELAGQLLAAAPDLRVLATSREPLGLTGETVFLVEPLLPADAIRLFTERAAASAPGFSLDGATQETHEAVAEICRRLDGIPLALELAATRVRGLGVRELAARLENRFRLLTSGQRGAPARQRTLWAMIDWSWELLSAPEQIMLCRLAVYSDGCTLDATEAVCSGDGVSREEVLDLVTRLVDRSMVVVTDGPDGTRYRLLESVAAYALERLIEMADLAATRDRHLRYYLDLAEQAEPHLRDGEQQAWLARLDAEAANLRAALEEAKRRARVGAGGCEAVRLATALSWWWLLRGRLSEGCRAMSAVLAVVGEAAELHVLRDAFTLLNGTRPESPPTADPPVVDTLRSGRAVWLYAYGLYYLGEMAGSRATNARALSLFTAADDLWGIAAATGLRSMHALLQGDLAGVEREIGRSAEIFRELGDRWGELQATVPLSGLAEIRGDYAEAERLREEGLRIAEKLGLAADLAISYCGLGRLALLARDWERGHELHERARRLASEQGNVYVQCLAVIGFALGARRSGDLDAAETYLACLFDHYPSSEVGDHLLWAELGFTAELRGDEALATERHLRALELACSMEEPRAMALTFEGLAGAAALSKDPRRAGRAARLLGAADATRRGVGAPLPPAERGDVDRITAAATATLGEEAFAECYRQGARLTWQEAVNLARLTAGCQ</sequence>
<accession>A0ABP7CNF5</accession>
<dbReference type="Gene3D" id="3.40.50.300">
    <property type="entry name" value="P-loop containing nucleotide triphosphate hydrolases"/>
    <property type="match status" value="1"/>
</dbReference>
<evidence type="ECO:0000256" key="3">
    <source>
        <dbReference type="PROSITE-ProRule" id="PRU01091"/>
    </source>
</evidence>
<dbReference type="EMBL" id="BAAAZP010000124">
    <property type="protein sequence ID" value="GAA3692187.1"/>
    <property type="molecule type" value="Genomic_DNA"/>
</dbReference>
<dbReference type="InterPro" id="IPR027417">
    <property type="entry name" value="P-loop_NTPase"/>
</dbReference>
<dbReference type="SMART" id="SM00862">
    <property type="entry name" value="Trans_reg_C"/>
    <property type="match status" value="1"/>
</dbReference>
<comment type="similarity">
    <text evidence="1">Belongs to the AfsR/DnrI/RedD regulatory family.</text>
</comment>